<accession>A0A1C3H9H7</accession>
<sequence length="226" mass="24900">MTLTTERLREIAEDGFLEHGDAKLMARELLADREAQPAMWVMSDDLTDEKIISTPAYPNRVEAEERTIGELTPLYTAPPAPAVPEAISTRQAIANMERHELCGSINVAYKHGWNDFRAAILAQPVSQGCKLPDNVREALTLALQAMEFMGDTLNNIDAVCTEDVEYVTPAFTAVRGLLEAAPEVTVPTTKINCWSCKKSMTTLQLMSSDGICPHCNAEIDTEDDDE</sequence>
<organism evidence="1">
    <name type="scientific">Serratia marcescens</name>
    <dbReference type="NCBI Taxonomy" id="615"/>
    <lineage>
        <taxon>Bacteria</taxon>
        <taxon>Pseudomonadati</taxon>
        <taxon>Pseudomonadota</taxon>
        <taxon>Gammaproteobacteria</taxon>
        <taxon>Enterobacterales</taxon>
        <taxon>Yersiniaceae</taxon>
        <taxon>Serratia</taxon>
    </lineage>
</organism>
<protein>
    <recommendedName>
        <fullName evidence="2">Eaa1</fullName>
    </recommendedName>
</protein>
<gene>
    <name evidence="1" type="ORF">PWN146_00365</name>
</gene>
<proteinExistence type="predicted"/>
<name>A0A1C3H9H7_SERMA</name>
<evidence type="ECO:0000313" key="1">
    <source>
        <dbReference type="EMBL" id="SAY41701.1"/>
    </source>
</evidence>
<dbReference type="AlphaFoldDB" id="A0A1C3H9H7"/>
<dbReference type="EMBL" id="LT575490">
    <property type="protein sequence ID" value="SAY41701.1"/>
    <property type="molecule type" value="Genomic_DNA"/>
</dbReference>
<reference evidence="1" key="1">
    <citation type="submission" date="2016-05" db="EMBL/GenBank/DDBJ databases">
        <authorList>
            <person name="Cock P.J.A."/>
            <person name="Cock P.J.A."/>
        </authorList>
    </citation>
    <scope>NUCLEOTIDE SEQUENCE</scope>
    <source>
        <strain evidence="1">PWN146_assembly</strain>
    </source>
</reference>
<evidence type="ECO:0008006" key="2">
    <source>
        <dbReference type="Google" id="ProtNLM"/>
    </source>
</evidence>